<dbReference type="GO" id="GO:0008767">
    <property type="term" value="F:UDP-galactopyranose mutase activity"/>
    <property type="evidence" value="ECO:0007669"/>
    <property type="project" value="TreeGrafter"/>
</dbReference>
<evidence type="ECO:0008006" key="3">
    <source>
        <dbReference type="Google" id="ProtNLM"/>
    </source>
</evidence>
<gene>
    <name evidence="1" type="ORF">FLJC2902T_06330</name>
</gene>
<accession>V6SRA9</accession>
<dbReference type="Pfam" id="PF13450">
    <property type="entry name" value="NAD_binding_8"/>
    <property type="match status" value="1"/>
</dbReference>
<sequence>MKTKTALIIGGGPAGLTAAYEFLKHTDIIPVVIEMSSFWGGISRTEEHNGNRIDIGGHRFFSKSDEIMEWWQDILPIHSESKNLTITYHNQNKDIAVKNSKTAVDSNNILLIRKRKSRIYFNKTFFDYPISLNFETLKNLGIINSGLIGLSYIKAVLFPIKNVETLDHFFINRFGERLYKTFFKDYTEKVWGVPCSEISAEWGAQRIKGLSITKSVLNFLKKAFRLNNDNNISQKDTETSLIEYFLYPKFGPGQMWEVVAEKVGQQDGILKQNCKVTKIITNGSKVNQVEIQNRSTGMTETLELDYCISTMPVNELINAIDCNIPQDVKRVSEGLMYRDFITVGLLLNNINHELEDNWIYIQENYVKVGRLQIFNNWSPYMVNDSNKTWVGLEYFCNADDEIWNMDDRSLTELAISEMIQLGFISKKEDAEDSKVIKVPKNYPAYFGTYSEFDTIKEFTNSFENLFLIGRNGMHKYNNQDHSMLTAIKTVANIKNNVFEKEDIWAINTEESYHEQKKH</sequence>
<dbReference type="eggNOG" id="COG1232">
    <property type="taxonomic scope" value="Bacteria"/>
</dbReference>
<proteinExistence type="predicted"/>
<dbReference type="Proteomes" id="UP000018004">
    <property type="component" value="Unassembled WGS sequence"/>
</dbReference>
<comment type="caution">
    <text evidence="1">The sequence shown here is derived from an EMBL/GenBank/DDBJ whole genome shotgun (WGS) entry which is preliminary data.</text>
</comment>
<dbReference type="GO" id="GO:0050660">
    <property type="term" value="F:flavin adenine dinucleotide binding"/>
    <property type="evidence" value="ECO:0007669"/>
    <property type="project" value="TreeGrafter"/>
</dbReference>
<dbReference type="NCBIfam" id="NF005548">
    <property type="entry name" value="PRK07208.1-4"/>
    <property type="match status" value="1"/>
</dbReference>
<dbReference type="RefSeq" id="WP_023578309.1">
    <property type="nucleotide sequence ID" value="NZ_AVGG01000002.1"/>
</dbReference>
<dbReference type="PANTHER" id="PTHR21197:SF0">
    <property type="entry name" value="UDP-GALACTOPYRANOSE MUTASE"/>
    <property type="match status" value="1"/>
</dbReference>
<dbReference type="PANTHER" id="PTHR21197">
    <property type="entry name" value="UDP-GALACTOPYRANOSE MUTASE"/>
    <property type="match status" value="1"/>
</dbReference>
<dbReference type="EMBL" id="AVGG01000002">
    <property type="protein sequence ID" value="ESU29238.1"/>
    <property type="molecule type" value="Genomic_DNA"/>
</dbReference>
<dbReference type="OrthoDB" id="9769600at2"/>
<evidence type="ECO:0000313" key="1">
    <source>
        <dbReference type="EMBL" id="ESU29238.1"/>
    </source>
</evidence>
<dbReference type="NCBIfam" id="NF005546">
    <property type="entry name" value="PRK07208.1-2"/>
    <property type="match status" value="1"/>
</dbReference>
<dbReference type="Gene3D" id="3.50.50.60">
    <property type="entry name" value="FAD/NAD(P)-binding domain"/>
    <property type="match status" value="1"/>
</dbReference>
<dbReference type="InterPro" id="IPR036188">
    <property type="entry name" value="FAD/NAD-bd_sf"/>
</dbReference>
<protein>
    <recommendedName>
        <fullName evidence="3">Amine oxidase domain-containing protein</fullName>
    </recommendedName>
</protein>
<organism evidence="1 2">
    <name type="scientific">Flavobacterium limnosediminis JC2902</name>
    <dbReference type="NCBI Taxonomy" id="1341181"/>
    <lineage>
        <taxon>Bacteria</taxon>
        <taxon>Pseudomonadati</taxon>
        <taxon>Bacteroidota</taxon>
        <taxon>Flavobacteriia</taxon>
        <taxon>Flavobacteriales</taxon>
        <taxon>Flavobacteriaceae</taxon>
        <taxon>Flavobacterium</taxon>
    </lineage>
</organism>
<keyword evidence="2" id="KW-1185">Reference proteome</keyword>
<reference evidence="1 2" key="1">
    <citation type="submission" date="2013-08" db="EMBL/GenBank/DDBJ databases">
        <title>Flavobacterium limnosediminis JC2902 genome sequencing.</title>
        <authorList>
            <person name="Lee K."/>
            <person name="Yi H."/>
            <person name="Park S."/>
            <person name="Chun J."/>
        </authorList>
    </citation>
    <scope>NUCLEOTIDE SEQUENCE [LARGE SCALE GENOMIC DNA]</scope>
    <source>
        <strain evidence="1 2">JC2902</strain>
    </source>
</reference>
<dbReference type="AlphaFoldDB" id="V6SRA9"/>
<dbReference type="GO" id="GO:0005829">
    <property type="term" value="C:cytosol"/>
    <property type="evidence" value="ECO:0007669"/>
    <property type="project" value="TreeGrafter"/>
</dbReference>
<dbReference type="STRING" id="1341181.FLJC2902T_06330"/>
<evidence type="ECO:0000313" key="2">
    <source>
        <dbReference type="Proteomes" id="UP000018004"/>
    </source>
</evidence>
<dbReference type="PATRIC" id="fig|1341181.4.peg.630"/>
<name>V6SRA9_9FLAO</name>
<dbReference type="SUPFAM" id="SSF51971">
    <property type="entry name" value="Nucleotide-binding domain"/>
    <property type="match status" value="1"/>
</dbReference>